<dbReference type="EMBL" id="JABANP010000185">
    <property type="protein sequence ID" value="KAF4687464.1"/>
    <property type="molecule type" value="Genomic_DNA"/>
</dbReference>
<evidence type="ECO:0000313" key="2">
    <source>
        <dbReference type="EMBL" id="KAF4687464.1"/>
    </source>
</evidence>
<gene>
    <name evidence="2" type="ORF">FOZ60_003895</name>
</gene>
<sequence>MSVSPTKYPSNIVHNMEDPVYQEALATFGCEWLSGFLSASLGACFAAQPFAERPIETTGMVYEHEELDSISVAVNAWDSGKESGSRSRKRARSRPPEGVAKSSKNSKGRQYRVCKEILRRGFDEHAYDGSARGVCPLRDAVARKEIKGHEYEMHEQTEAAIQRVLISATLQGADRPGRKCSKCRRPYKSWLTRDGRSLSHRQFRLQTTDKKYTQVIWCPLLDSEVELDLLFAEQIQRKRDRWRAANDRRKNKWRM</sequence>
<protein>
    <submittedName>
        <fullName evidence="2">Uncharacterized protein</fullName>
    </submittedName>
</protein>
<organism evidence="2 3">
    <name type="scientific">Perkinsus olseni</name>
    <name type="common">Perkinsus atlanticus</name>
    <dbReference type="NCBI Taxonomy" id="32597"/>
    <lineage>
        <taxon>Eukaryota</taxon>
        <taxon>Sar</taxon>
        <taxon>Alveolata</taxon>
        <taxon>Perkinsozoa</taxon>
        <taxon>Perkinsea</taxon>
        <taxon>Perkinsida</taxon>
        <taxon>Perkinsidae</taxon>
        <taxon>Perkinsus</taxon>
    </lineage>
</organism>
<evidence type="ECO:0000313" key="3">
    <source>
        <dbReference type="Proteomes" id="UP000541610"/>
    </source>
</evidence>
<dbReference type="AlphaFoldDB" id="A0A7J6NUA8"/>
<name>A0A7J6NUA8_PEROL</name>
<reference evidence="2 3" key="1">
    <citation type="submission" date="2020-04" db="EMBL/GenBank/DDBJ databases">
        <title>Perkinsus olseni comparative genomics.</title>
        <authorList>
            <person name="Bogema D.R."/>
        </authorList>
    </citation>
    <scope>NUCLEOTIDE SEQUENCE [LARGE SCALE GENOMIC DNA]</scope>
    <source>
        <strain evidence="2">00978-12</strain>
    </source>
</reference>
<accession>A0A7J6NUA8</accession>
<feature type="region of interest" description="Disordered" evidence="1">
    <location>
        <begin position="78"/>
        <end position="107"/>
    </location>
</feature>
<dbReference type="Proteomes" id="UP000541610">
    <property type="component" value="Unassembled WGS sequence"/>
</dbReference>
<comment type="caution">
    <text evidence="2">The sequence shown here is derived from an EMBL/GenBank/DDBJ whole genome shotgun (WGS) entry which is preliminary data.</text>
</comment>
<proteinExistence type="predicted"/>
<evidence type="ECO:0000256" key="1">
    <source>
        <dbReference type="SAM" id="MobiDB-lite"/>
    </source>
</evidence>